<dbReference type="Gene3D" id="1.10.10.10">
    <property type="entry name" value="Winged helix-like DNA-binding domain superfamily/Winged helix DNA-binding domain"/>
    <property type="match status" value="1"/>
</dbReference>
<proteinExistence type="predicted"/>
<dbReference type="EMBL" id="FO203431">
    <property type="protein sequence ID" value="CCH88023.1"/>
    <property type="molecule type" value="Genomic_DNA"/>
</dbReference>
<dbReference type="InterPro" id="IPR011991">
    <property type="entry name" value="ArsR-like_HTH"/>
</dbReference>
<keyword evidence="3" id="KW-1185">Reference proteome</keyword>
<dbReference type="InterPro" id="IPR052543">
    <property type="entry name" value="HTH_Metal-responsive_Reg"/>
</dbReference>
<dbReference type="KEGG" id="mmar:MODMU_2594"/>
<protein>
    <submittedName>
        <fullName evidence="2">Transcriptional regulator, ArsR family</fullName>
    </submittedName>
</protein>
<sequence length="229" mass="24195">MPLSAESIARFAAVLADRSRVAMCLVLMDGRAWTAAELARSAGIARSTASEHLTALVRAGLLVERRQGRSRYLQLAGPDVAAVLEGLGAAVGQRVPPTSLRSARADARLTEARTCYDHLAGRWGVALYDALLAGGLLSADGGLVVTPEGRRWFAGHVPPGGRRPEVRECLDWTERRSHLGGRLGAALRDRALAAGWVVPVEGLPRALLVTEAGHLALAELQAAAPAPLR</sequence>
<dbReference type="GO" id="GO:0003677">
    <property type="term" value="F:DNA binding"/>
    <property type="evidence" value="ECO:0007669"/>
    <property type="project" value="TreeGrafter"/>
</dbReference>
<dbReference type="Proteomes" id="UP000006461">
    <property type="component" value="Chromosome"/>
</dbReference>
<dbReference type="InterPro" id="IPR036390">
    <property type="entry name" value="WH_DNA-bd_sf"/>
</dbReference>
<dbReference type="eggNOG" id="COG0640">
    <property type="taxonomic scope" value="Bacteria"/>
</dbReference>
<dbReference type="GO" id="GO:0097063">
    <property type="term" value="F:cadmium ion sensor activity"/>
    <property type="evidence" value="ECO:0007669"/>
    <property type="project" value="TreeGrafter"/>
</dbReference>
<dbReference type="GO" id="GO:0010288">
    <property type="term" value="P:response to lead ion"/>
    <property type="evidence" value="ECO:0007669"/>
    <property type="project" value="TreeGrafter"/>
</dbReference>
<dbReference type="PANTHER" id="PTHR39168:SF1">
    <property type="entry name" value="TRANSCRIPTIONAL REGULATORY PROTEIN"/>
    <property type="match status" value="1"/>
</dbReference>
<dbReference type="AlphaFoldDB" id="I4EXB0"/>
<dbReference type="CDD" id="cd00090">
    <property type="entry name" value="HTH_ARSR"/>
    <property type="match status" value="1"/>
</dbReference>
<feature type="domain" description="HTH arsR-type" evidence="1">
    <location>
        <begin position="1"/>
        <end position="95"/>
    </location>
</feature>
<dbReference type="GO" id="GO:0046686">
    <property type="term" value="P:response to cadmium ion"/>
    <property type="evidence" value="ECO:0007669"/>
    <property type="project" value="TreeGrafter"/>
</dbReference>
<dbReference type="PATRIC" id="fig|477641.3.peg.2453"/>
<dbReference type="Pfam" id="PF12840">
    <property type="entry name" value="HTH_20"/>
    <property type="match status" value="1"/>
</dbReference>
<evidence type="ECO:0000313" key="3">
    <source>
        <dbReference type="Proteomes" id="UP000006461"/>
    </source>
</evidence>
<accession>I4EXB0</accession>
<dbReference type="InterPro" id="IPR001845">
    <property type="entry name" value="HTH_ArsR_DNA-bd_dom"/>
</dbReference>
<dbReference type="GO" id="GO:0032791">
    <property type="term" value="F:lead ion binding"/>
    <property type="evidence" value="ECO:0007669"/>
    <property type="project" value="TreeGrafter"/>
</dbReference>
<evidence type="ECO:0000313" key="2">
    <source>
        <dbReference type="EMBL" id="CCH88023.1"/>
    </source>
</evidence>
<evidence type="ECO:0000259" key="1">
    <source>
        <dbReference type="PROSITE" id="PS50987"/>
    </source>
</evidence>
<dbReference type="GO" id="GO:0003700">
    <property type="term" value="F:DNA-binding transcription factor activity"/>
    <property type="evidence" value="ECO:0007669"/>
    <property type="project" value="InterPro"/>
</dbReference>
<organism evidence="2 3">
    <name type="scientific">Modestobacter italicus (strain DSM 44449 / CECT 9708 / BC 501)</name>
    <dbReference type="NCBI Taxonomy" id="2732864"/>
    <lineage>
        <taxon>Bacteria</taxon>
        <taxon>Bacillati</taxon>
        <taxon>Actinomycetota</taxon>
        <taxon>Actinomycetes</taxon>
        <taxon>Geodermatophilales</taxon>
        <taxon>Geodermatophilaceae</taxon>
        <taxon>Modestobacter</taxon>
    </lineage>
</organism>
<name>I4EXB0_MODI5</name>
<gene>
    <name evidence="2" type="ordered locus">MODMU_2594</name>
</gene>
<dbReference type="OMA" id="CPCLDWS"/>
<dbReference type="PANTHER" id="PTHR39168">
    <property type="entry name" value="TRANSCRIPTIONAL REGULATOR-RELATED"/>
    <property type="match status" value="1"/>
</dbReference>
<dbReference type="SUPFAM" id="SSF46785">
    <property type="entry name" value="Winged helix' DNA-binding domain"/>
    <property type="match status" value="1"/>
</dbReference>
<dbReference type="OrthoDB" id="3232131at2"/>
<reference evidence="2 3" key="1">
    <citation type="journal article" date="2012" name="J. Bacteriol.">
        <title>Genome Sequence of Radiation-Resistant Modestobacter marinus Strain BC501, a Representative Actinobacterium That Thrives on Calcareous Stone Surfaces.</title>
        <authorList>
            <person name="Normand P."/>
            <person name="Gury J."/>
            <person name="Pujic P."/>
            <person name="Chouaia B."/>
            <person name="Crotti E."/>
            <person name="Brusetti L."/>
            <person name="Daffonchio D."/>
            <person name="Vacherie B."/>
            <person name="Barbe V."/>
            <person name="Medigue C."/>
            <person name="Calteau A."/>
            <person name="Ghodhbane-Gtari F."/>
            <person name="Essoussi I."/>
            <person name="Nouioui I."/>
            <person name="Abbassi-Ghozzi I."/>
            <person name="Gtari M."/>
        </authorList>
    </citation>
    <scope>NUCLEOTIDE SEQUENCE [LARGE SCALE GENOMIC DNA]</scope>
    <source>
        <strain evidence="3">BC 501</strain>
    </source>
</reference>
<dbReference type="InterPro" id="IPR036388">
    <property type="entry name" value="WH-like_DNA-bd_sf"/>
</dbReference>
<dbReference type="PRINTS" id="PR00778">
    <property type="entry name" value="HTHARSR"/>
</dbReference>
<dbReference type="SMART" id="SM00418">
    <property type="entry name" value="HTH_ARSR"/>
    <property type="match status" value="1"/>
</dbReference>
<dbReference type="HOGENOM" id="CLU_077964_0_0_11"/>
<dbReference type="PROSITE" id="PS50987">
    <property type="entry name" value="HTH_ARSR_2"/>
    <property type="match status" value="1"/>
</dbReference>